<dbReference type="Pfam" id="PF13367">
    <property type="entry name" value="PrsW-protease"/>
    <property type="match status" value="1"/>
</dbReference>
<evidence type="ECO:0000313" key="2">
    <source>
        <dbReference type="EMBL" id="GAA4669400.1"/>
    </source>
</evidence>
<dbReference type="InterPro" id="IPR026898">
    <property type="entry name" value="PrsW"/>
</dbReference>
<reference evidence="3" key="1">
    <citation type="journal article" date="2019" name="Int. J. Syst. Evol. Microbiol.">
        <title>The Global Catalogue of Microorganisms (GCM) 10K type strain sequencing project: providing services to taxonomists for standard genome sequencing and annotation.</title>
        <authorList>
            <consortium name="The Broad Institute Genomics Platform"/>
            <consortium name="The Broad Institute Genome Sequencing Center for Infectious Disease"/>
            <person name="Wu L."/>
            <person name="Ma J."/>
        </authorList>
    </citation>
    <scope>NUCLEOTIDE SEQUENCE [LARGE SCALE GENOMIC DNA]</scope>
    <source>
        <strain evidence="3">JCM 18956</strain>
    </source>
</reference>
<organism evidence="2 3">
    <name type="scientific">Frondihabitans cladoniiphilus</name>
    <dbReference type="NCBI Taxonomy" id="715785"/>
    <lineage>
        <taxon>Bacteria</taxon>
        <taxon>Bacillati</taxon>
        <taxon>Actinomycetota</taxon>
        <taxon>Actinomycetes</taxon>
        <taxon>Micrococcales</taxon>
        <taxon>Microbacteriaceae</taxon>
        <taxon>Frondihabitans</taxon>
    </lineage>
</organism>
<accession>A0ABP8VSR2</accession>
<dbReference type="GO" id="GO:0008237">
    <property type="term" value="F:metallopeptidase activity"/>
    <property type="evidence" value="ECO:0007669"/>
    <property type="project" value="UniProtKB-KW"/>
</dbReference>
<feature type="transmembrane region" description="Helical" evidence="1">
    <location>
        <begin position="37"/>
        <end position="56"/>
    </location>
</feature>
<sequence>MRRLTGNFAALAAGFVVIASFAVAVVVYFLAVLPARVLGEGLTLAVVPLVIVLIGIRLVDRWEPEPPVALVFAFFWGAGVSVGAALAFDFALQSIQSALGGPALGSDVVGAVIQAPIVEEIAKGLGVLLVLWLFRKHFDGPVDGIVYAATVAAGFAFVENVQYFSVQVVDQAFGGTDLGGVFLIRALMAPFGHIIYTACTGFALGLAARRSFGPRTLLFFAVGLVPAILMHALWNGALVVVGDRFVSYYVLVQVPIFLACVALVIVLRYLERRVTRLRLGEYAAGGWFDDDEVRMLSRGSSRRRAQKWAARNGRAQVMRRFISDATRLASTRQRLLSTKRSERALRAARHDEQELLAAVAAGREALRGS</sequence>
<evidence type="ECO:0000313" key="3">
    <source>
        <dbReference type="Proteomes" id="UP001501295"/>
    </source>
</evidence>
<dbReference type="RefSeq" id="WP_345374097.1">
    <property type="nucleotide sequence ID" value="NZ_BAABLM010000002.1"/>
</dbReference>
<dbReference type="Proteomes" id="UP001501295">
    <property type="component" value="Unassembled WGS sequence"/>
</dbReference>
<keyword evidence="2" id="KW-0645">Protease</keyword>
<keyword evidence="3" id="KW-1185">Reference proteome</keyword>
<feature type="transmembrane region" description="Helical" evidence="1">
    <location>
        <begin position="7"/>
        <end position="31"/>
    </location>
</feature>
<gene>
    <name evidence="2" type="ORF">GCM10025780_10700</name>
</gene>
<proteinExistence type="predicted"/>
<dbReference type="PANTHER" id="PTHR36844:SF1">
    <property type="entry name" value="PROTEASE PRSW"/>
    <property type="match status" value="1"/>
</dbReference>
<evidence type="ECO:0000256" key="1">
    <source>
        <dbReference type="SAM" id="Phobius"/>
    </source>
</evidence>
<keyword evidence="2" id="KW-0482">Metalloprotease</keyword>
<feature type="transmembrane region" description="Helical" evidence="1">
    <location>
        <begin position="216"/>
        <end position="234"/>
    </location>
</feature>
<feature type="transmembrane region" description="Helical" evidence="1">
    <location>
        <begin position="145"/>
        <end position="163"/>
    </location>
</feature>
<dbReference type="EMBL" id="BAABLM010000002">
    <property type="protein sequence ID" value="GAA4669400.1"/>
    <property type="molecule type" value="Genomic_DNA"/>
</dbReference>
<dbReference type="PANTHER" id="PTHR36844">
    <property type="entry name" value="PROTEASE PRSW"/>
    <property type="match status" value="1"/>
</dbReference>
<keyword evidence="1" id="KW-1133">Transmembrane helix</keyword>
<keyword evidence="1" id="KW-0812">Transmembrane</keyword>
<keyword evidence="1" id="KW-0472">Membrane</keyword>
<feature type="transmembrane region" description="Helical" evidence="1">
    <location>
        <begin position="246"/>
        <end position="270"/>
    </location>
</feature>
<feature type="transmembrane region" description="Helical" evidence="1">
    <location>
        <begin position="183"/>
        <end position="204"/>
    </location>
</feature>
<protein>
    <submittedName>
        <fullName evidence="2">PrsW family intramembrane metalloprotease</fullName>
    </submittedName>
</protein>
<keyword evidence="2" id="KW-0378">Hydrolase</keyword>
<comment type="caution">
    <text evidence="2">The sequence shown here is derived from an EMBL/GenBank/DDBJ whole genome shotgun (WGS) entry which is preliminary data.</text>
</comment>
<name>A0ABP8VSR2_9MICO</name>
<feature type="transmembrane region" description="Helical" evidence="1">
    <location>
        <begin position="68"/>
        <end position="88"/>
    </location>
</feature>